<dbReference type="GO" id="GO:0055085">
    <property type="term" value="P:transmembrane transport"/>
    <property type="evidence" value="ECO:0007669"/>
    <property type="project" value="InterPro"/>
</dbReference>
<evidence type="ECO:0000256" key="1">
    <source>
        <dbReference type="ARBA" id="ARBA00022729"/>
    </source>
</evidence>
<feature type="chain" id="PRO_5037208364" evidence="2">
    <location>
        <begin position="25"/>
        <end position="333"/>
    </location>
</feature>
<dbReference type="PANTHER" id="PTHR33376:SF4">
    <property type="entry name" value="SIALIC ACID-BINDING PERIPLASMIC PROTEIN SIAP"/>
    <property type="match status" value="1"/>
</dbReference>
<comment type="caution">
    <text evidence="3">The sequence shown here is derived from an EMBL/GenBank/DDBJ whole genome shotgun (WGS) entry which is preliminary data.</text>
</comment>
<protein>
    <submittedName>
        <fullName evidence="3">TRAP transporter substrate-binding protein</fullName>
    </submittedName>
</protein>
<sequence length="333" mass="35710">MKYRNIFASTLIAAGVSFSTPGVAQTKWDMPNEYSATSIHGEGDVYFAGKLKELSGGKIEIVHHFGGALGYKSKDQLDAVGDGAVPIANTFVAPLGGVENLFLLSSLPFVAVTHAEARQLYETAKPYYEKIFAKYNQKLLYSSPWPPSGLWGKKPLDSMDALKAVKLRTYDVPGTQTFRAAGAAPVQLSWADVVPQLGTGGIDAVLTSAEAGLSSRFNEHLSHFTEINYASPLNMVTINLDTWNALSPELQQAVTKAAAAADEHTWAAMAARVDQNYQEAAKRGVQVVTEAPAGYRAALSKFGAAALADWKSSMGSDGEAIVSKYRTRVGRAE</sequence>
<name>A0A944DD34_DENI1</name>
<organism evidence="3 4">
    <name type="scientific">Denitromonas iodatirespirans</name>
    <dbReference type="NCBI Taxonomy" id="2795389"/>
    <lineage>
        <taxon>Bacteria</taxon>
        <taxon>Pseudomonadati</taxon>
        <taxon>Pseudomonadota</taxon>
        <taxon>Betaproteobacteria</taxon>
        <taxon>Rhodocyclales</taxon>
        <taxon>Zoogloeaceae</taxon>
        <taxon>Denitromonas</taxon>
    </lineage>
</organism>
<dbReference type="AlphaFoldDB" id="A0A944DD34"/>
<evidence type="ECO:0000313" key="3">
    <source>
        <dbReference type="EMBL" id="MBT0963252.1"/>
    </source>
</evidence>
<proteinExistence type="predicted"/>
<feature type="signal peptide" evidence="2">
    <location>
        <begin position="1"/>
        <end position="24"/>
    </location>
</feature>
<dbReference type="Proteomes" id="UP000694660">
    <property type="component" value="Unassembled WGS sequence"/>
</dbReference>
<dbReference type="CDD" id="cd13602">
    <property type="entry name" value="PBP2_TRAP_BpDctp6_7"/>
    <property type="match status" value="1"/>
</dbReference>
<dbReference type="RefSeq" id="WP_214363185.1">
    <property type="nucleotide sequence ID" value="NZ_JAEKFT010000026.1"/>
</dbReference>
<reference evidence="4" key="1">
    <citation type="journal article" date="2022" name="ISME J.">
        <title>Genetic and phylogenetic analysis of dissimilatory iodate-reducing bacteria identifies potential niches across the world's oceans.</title>
        <authorList>
            <person name="Reyes-Umana V."/>
            <person name="Henning Z."/>
            <person name="Lee K."/>
            <person name="Barnum T.P."/>
            <person name="Coates J.D."/>
        </authorList>
    </citation>
    <scope>NUCLEOTIDE SEQUENCE [LARGE SCALE GENOMIC DNA]</scope>
    <source>
        <strain evidence="4">IR12</strain>
    </source>
</reference>
<dbReference type="Gene3D" id="3.40.190.170">
    <property type="entry name" value="Bacterial extracellular solute-binding protein, family 7"/>
    <property type="match status" value="1"/>
</dbReference>
<dbReference type="InterPro" id="IPR038404">
    <property type="entry name" value="TRAP_DctP_sf"/>
</dbReference>
<evidence type="ECO:0000256" key="2">
    <source>
        <dbReference type="SAM" id="SignalP"/>
    </source>
</evidence>
<accession>A0A944DD34</accession>
<dbReference type="PANTHER" id="PTHR33376">
    <property type="match status" value="1"/>
</dbReference>
<keyword evidence="1 2" id="KW-0732">Signal</keyword>
<keyword evidence="4" id="KW-1185">Reference proteome</keyword>
<evidence type="ECO:0000313" key="4">
    <source>
        <dbReference type="Proteomes" id="UP000694660"/>
    </source>
</evidence>
<gene>
    <name evidence="3" type="ORF">I8J34_18880</name>
</gene>
<dbReference type="NCBIfam" id="NF037995">
    <property type="entry name" value="TRAP_S1"/>
    <property type="match status" value="1"/>
</dbReference>
<dbReference type="InterPro" id="IPR018389">
    <property type="entry name" value="DctP_fam"/>
</dbReference>
<dbReference type="Pfam" id="PF03480">
    <property type="entry name" value="DctP"/>
    <property type="match status" value="1"/>
</dbReference>
<dbReference type="EMBL" id="JAEKFT010000026">
    <property type="protein sequence ID" value="MBT0963252.1"/>
    <property type="molecule type" value="Genomic_DNA"/>
</dbReference>